<protein>
    <submittedName>
        <fullName evidence="1">Uncharacterized protein</fullName>
    </submittedName>
</protein>
<dbReference type="AlphaFoldDB" id="A0A0H5QMU9"/>
<reference evidence="1" key="1">
    <citation type="submission" date="2015-04" db="EMBL/GenBank/DDBJ databases">
        <title>The genome sequence of the plant pathogenic Rhizarian Plasmodiophora brassicae reveals insights in its biotrophic life cycle and the origin of chitin synthesis.</title>
        <authorList>
            <person name="Schwelm A."/>
            <person name="Fogelqvist J."/>
            <person name="Knaust A."/>
            <person name="Julke S."/>
            <person name="Lilja T."/>
            <person name="Dhandapani V."/>
            <person name="Bonilla-Rosso G."/>
            <person name="Karlsson M."/>
            <person name="Shevchenko A."/>
            <person name="Choi S.R."/>
            <person name="Kim H.G."/>
            <person name="Park J.Y."/>
            <person name="Lim Y.P."/>
            <person name="Ludwig-Muller J."/>
            <person name="Dixelius C."/>
        </authorList>
    </citation>
    <scope>NUCLEOTIDE SEQUENCE</scope>
    <source>
        <tissue evidence="1">Potato root galls</tissue>
    </source>
</reference>
<name>A0A0H5QMU9_9EUKA</name>
<dbReference type="EMBL" id="HACM01002269">
    <property type="protein sequence ID" value="CRZ02711.1"/>
    <property type="molecule type" value="Transcribed_RNA"/>
</dbReference>
<proteinExistence type="predicted"/>
<accession>A0A0H5QMU9</accession>
<evidence type="ECO:0000313" key="1">
    <source>
        <dbReference type="EMBL" id="CRZ02711.1"/>
    </source>
</evidence>
<organism evidence="1">
    <name type="scientific">Spongospora subterranea</name>
    <dbReference type="NCBI Taxonomy" id="70186"/>
    <lineage>
        <taxon>Eukaryota</taxon>
        <taxon>Sar</taxon>
        <taxon>Rhizaria</taxon>
        <taxon>Endomyxa</taxon>
        <taxon>Phytomyxea</taxon>
        <taxon>Plasmodiophorida</taxon>
        <taxon>Plasmodiophoridae</taxon>
        <taxon>Spongospora</taxon>
    </lineage>
</organism>
<sequence>MICSGFGDLVIDLRWEIGDRFEFKTHRNSRFPWPPVPPPTRFSIYLLFVIKILSQLQLCDLVLLLQIPDIRLVLFSHPHVHRLQFRDPMLQLLDTFLQFLRLPNPRQNRIELLRVEINGSTRFRIPLSSVHTILLENSIYLVRATEV</sequence>